<reference evidence="1 2" key="1">
    <citation type="journal article" date="1979" name="Int. J. Syst. Evol. Microbiol.">
        <title>Bacillus globisporus subsp. marinus subsp. nov.</title>
        <authorList>
            <person name="Liu H."/>
        </authorList>
    </citation>
    <scope>NUCLEOTIDE SEQUENCE [LARGE SCALE GENOMIC DNA]</scope>
    <source>
        <strain evidence="1 2">DSM 1297</strain>
    </source>
</reference>
<dbReference type="Proteomes" id="UP001556040">
    <property type="component" value="Unassembled WGS sequence"/>
</dbReference>
<dbReference type="RefSeq" id="WP_367779631.1">
    <property type="nucleotide sequence ID" value="NZ_JBFMIA010000007.1"/>
</dbReference>
<proteinExistence type="predicted"/>
<sequence>MQDVGRNEPCPCGSGKKFKKCCAQKKVVSIRELLVTEQMDMQLKFLNEVMVPKQGFYKNDLTYILNSVSKSFDEPQFLTLYLTFMFGLRQQGDATHWSTFLNDQKGLTARPRMRDLMAQWHEPKPVMAEVVSMDEETREIVIKDLIDDAVYTVILPEFHSWATIDYLYAVLLPFEDKWVPYGFMFPAIYTENERSIIVEQVSKLTVEGEDRSKWLDTEMIAGLINAMVERDASSGEWLDQMVEQINEEQGQAVGTLKEFWDKRGDNDLSMFACHIAASYFAENGSKIRKPQTYLAAVSYLMAQHATDKPISQKEAGEAFGTSPASVSKAVRKIEEWFLEELKGLLEQS</sequence>
<protein>
    <submittedName>
        <fullName evidence="1">SEC-C metal-binding domain-containing protein</fullName>
    </submittedName>
</protein>
<comment type="caution">
    <text evidence="1">The sequence shown here is derived from an EMBL/GenBank/DDBJ whole genome shotgun (WGS) entry which is preliminary data.</text>
</comment>
<organism evidence="1 2">
    <name type="scientific">Jeotgalibacillus marinus</name>
    <dbReference type="NCBI Taxonomy" id="86667"/>
    <lineage>
        <taxon>Bacteria</taxon>
        <taxon>Bacillati</taxon>
        <taxon>Bacillota</taxon>
        <taxon>Bacilli</taxon>
        <taxon>Bacillales</taxon>
        <taxon>Caryophanaceae</taxon>
        <taxon>Jeotgalibacillus</taxon>
    </lineage>
</organism>
<dbReference type="Gene3D" id="3.10.450.50">
    <property type="match status" value="1"/>
</dbReference>
<dbReference type="EMBL" id="JBFMIA010000007">
    <property type="protein sequence ID" value="MEW9502144.1"/>
    <property type="molecule type" value="Genomic_DNA"/>
</dbReference>
<keyword evidence="2" id="KW-1185">Reference proteome</keyword>
<dbReference type="Pfam" id="PF02810">
    <property type="entry name" value="SEC-C"/>
    <property type="match status" value="1"/>
</dbReference>
<dbReference type="CDD" id="cd00043">
    <property type="entry name" value="CYCLIN_SF"/>
    <property type="match status" value="1"/>
</dbReference>
<evidence type="ECO:0000313" key="1">
    <source>
        <dbReference type="EMBL" id="MEW9502144.1"/>
    </source>
</evidence>
<accession>A0ABV3Q5E6</accession>
<evidence type="ECO:0000313" key="2">
    <source>
        <dbReference type="Proteomes" id="UP001556040"/>
    </source>
</evidence>
<dbReference type="SUPFAM" id="SSF103642">
    <property type="entry name" value="Sec-C motif"/>
    <property type="match status" value="1"/>
</dbReference>
<dbReference type="InterPro" id="IPR004027">
    <property type="entry name" value="SEC_C_motif"/>
</dbReference>
<gene>
    <name evidence="1" type="ORF">AB1471_10080</name>
</gene>
<name>A0ABV3Q5E6_9BACL</name>